<dbReference type="Ensembl" id="ENST00000619645.1">
    <property type="protein sequence ID" value="ENSP00000486180.1"/>
    <property type="gene ID" value="ENSG00000099999.15"/>
</dbReference>
<protein>
    <submittedName>
        <fullName evidence="1">Ring finger protein 215</fullName>
    </submittedName>
</protein>
<dbReference type="Antibodypedia" id="24705">
    <property type="antibodies" value="97 antibodies from 14 providers"/>
</dbReference>
<accession>A0A0D9SF05</accession>
<evidence type="ECO:0000313" key="2">
    <source>
        <dbReference type="Proteomes" id="UP000005640"/>
    </source>
</evidence>
<organism evidence="1 2">
    <name type="scientific">Homo sapiens</name>
    <name type="common">Human</name>
    <dbReference type="NCBI Taxonomy" id="9606"/>
    <lineage>
        <taxon>Eukaryota</taxon>
        <taxon>Metazoa</taxon>
        <taxon>Chordata</taxon>
        <taxon>Craniata</taxon>
        <taxon>Vertebrata</taxon>
        <taxon>Euteleostomi</taxon>
        <taxon>Mammalia</taxon>
        <taxon>Eutheria</taxon>
        <taxon>Euarchontoglires</taxon>
        <taxon>Primates</taxon>
        <taxon>Haplorrhini</taxon>
        <taxon>Catarrhini</taxon>
        <taxon>Hominidae</taxon>
        <taxon>Homo</taxon>
    </lineage>
</organism>
<gene>
    <name evidence="1" type="primary">RNF215</name>
</gene>
<proteinExistence type="predicted"/>
<reference evidence="1 2" key="2">
    <citation type="journal article" date="2004" name="Nature">
        <title>Finishing the euchromatic sequence of the human genome.</title>
        <authorList>
            <consortium name="International Human Genome Sequencing Consortium"/>
        </authorList>
    </citation>
    <scope>NUCLEOTIDE SEQUENCE [LARGE SCALE GENOMIC DNA]</scope>
</reference>
<dbReference type="ExpressionAtlas" id="A0A0D9SF05">
    <property type="expression patterns" value="baseline and differential"/>
</dbReference>
<dbReference type="GeneTree" id="ENSGT00940000159671"/>
<evidence type="ECO:0000313" key="1">
    <source>
        <dbReference type="Ensembl" id="ENSP00000486180.1"/>
    </source>
</evidence>
<name>A0A0D9SF05_HUMAN</name>
<dbReference type="EMBL" id="AC004832">
    <property type="status" value="NOT_ANNOTATED_CDS"/>
    <property type="molecule type" value="Genomic_DNA"/>
</dbReference>
<dbReference type="VEuPathDB" id="HostDB:ENSG00000099999"/>
<dbReference type="OrthoDB" id="8062037at2759"/>
<dbReference type="Proteomes" id="UP000005640">
    <property type="component" value="Chromosome 22"/>
</dbReference>
<reference evidence="1" key="5">
    <citation type="submission" date="2025-09" db="UniProtKB">
        <authorList>
            <consortium name="Ensembl"/>
        </authorList>
    </citation>
    <scope>IDENTIFICATION</scope>
</reference>
<reference evidence="1" key="4">
    <citation type="submission" date="2025-08" db="UniProtKB">
        <authorList>
            <consortium name="Ensembl"/>
        </authorList>
    </citation>
    <scope>IDENTIFICATION</scope>
</reference>
<reference evidence="1 2" key="1">
    <citation type="journal article" date="2001" name="Nature">
        <title>Initial sequencing and analysis of the human genome.</title>
        <authorList>
            <consortium name="International Human Genome Sequencing Consortium"/>
            <person name="Lander E.S."/>
            <person name="Linton L.M."/>
            <person name="Birren B."/>
            <person name="Nusbaum C."/>
            <person name="Zody M.C."/>
            <person name="Baldwin J."/>
            <person name="Devon K."/>
            <person name="Dewar K."/>
            <person name="Doyle M."/>
            <person name="FitzHugh W."/>
            <person name="Funke R."/>
            <person name="Gage D."/>
            <person name="Harris K."/>
            <person name="Heaford A."/>
            <person name="Howland J."/>
            <person name="Kann L."/>
            <person name="Lehoczky J."/>
            <person name="LeVine R."/>
            <person name="McEwan P."/>
            <person name="McKernan K."/>
            <person name="Meldrim J."/>
            <person name="Mesirov J.P."/>
            <person name="Miranda C."/>
            <person name="Morris W."/>
            <person name="Naylor J."/>
            <person name="Raymond C."/>
            <person name="Rosetti M."/>
            <person name="Santos R."/>
            <person name="Sheridan A."/>
            <person name="Sougnez C."/>
            <person name="Stange-Thomann N."/>
            <person name="Stojanovic N."/>
            <person name="Subramanian A."/>
            <person name="Wyman D."/>
            <person name="Rogers J."/>
            <person name="Sulston J."/>
            <person name="Ainscough R."/>
            <person name="Beck S."/>
            <person name="Bentley D."/>
            <person name="Burton J."/>
            <person name="Clee C."/>
            <person name="Carter N."/>
            <person name="Coulson A."/>
            <person name="Deadman R."/>
            <person name="Deloukas P."/>
            <person name="Dunham A."/>
            <person name="Dunham I."/>
            <person name="Durbin R."/>
            <person name="French L."/>
            <person name="Grafham D."/>
            <person name="Gregory S."/>
            <person name="Hubbard T."/>
            <person name="Humphray S."/>
            <person name="Hunt A."/>
            <person name="Jones M."/>
            <person name="Lloyd C."/>
            <person name="McMurray A."/>
            <person name="Matthews L."/>
            <person name="Mercer S."/>
            <person name="Milne S."/>
            <person name="Mullikin J.C."/>
            <person name="Mungall A."/>
            <person name="Plumb R."/>
            <person name="Ross M."/>
            <person name="Shownkeen R."/>
            <person name="Sims S."/>
            <person name="Waterston R.H."/>
            <person name="Wilson R.K."/>
            <person name="Hillier L.W."/>
            <person name="McPherson J.D."/>
            <person name="Marra M.A."/>
            <person name="Mardis E.R."/>
            <person name="Fulton L.A."/>
            <person name="Chinwalla A.T."/>
            <person name="Pepin K.H."/>
            <person name="Gish W.R."/>
            <person name="Chissoe S.L."/>
            <person name="Wendl M.C."/>
            <person name="Delehaunty K.D."/>
            <person name="Miner T.L."/>
            <person name="Delehaunty A."/>
            <person name="Kramer J.B."/>
            <person name="Cook L.L."/>
            <person name="Fulton R.S."/>
            <person name="Johnson D.L."/>
            <person name="Minx P.J."/>
            <person name="Clifton S.W."/>
            <person name="Hawkins T."/>
            <person name="Branscomb E."/>
            <person name="Predki P."/>
            <person name="Richardson P."/>
            <person name="Wenning S."/>
            <person name="Slezak T."/>
            <person name="Doggett N."/>
            <person name="Cheng J.F."/>
            <person name="Olsen A."/>
            <person name="Lucas S."/>
            <person name="Elkin C."/>
            <person name="Uberbacher E."/>
            <person name="Frazier M."/>
            <person name="Gibbs R.A."/>
            <person name="Muzny D.M."/>
            <person name="Scherer S.E."/>
            <person name="Bouck J.B."/>
            <person name="Sodergren E.J."/>
            <person name="Worley K.C."/>
            <person name="Rives C.M."/>
            <person name="Gorrell J.H."/>
            <person name="Metzker M.L."/>
            <person name="Naylor S.L."/>
            <person name="Kucherlapati R.S."/>
            <person name="Nelson D.L."/>
            <person name="Weinstock G.M."/>
            <person name="Sakaki Y."/>
            <person name="Fujiyama A."/>
            <person name="Hattori M."/>
            <person name="Yada T."/>
            <person name="Toyoda A."/>
            <person name="Itoh T."/>
            <person name="Kawagoe C."/>
            <person name="Watanabe H."/>
            <person name="Totoki Y."/>
            <person name="Taylor T."/>
            <person name="Weissenbach J."/>
            <person name="Heilig R."/>
            <person name="Saurin W."/>
            <person name="Artiguenave F."/>
            <person name="Brottier P."/>
            <person name="Bruls T."/>
            <person name="Pelletier E."/>
            <person name="Robert C."/>
            <person name="Wincker P."/>
            <person name="Smith D.R."/>
            <person name="Doucette-Stamm L."/>
            <person name="Rubenfield M."/>
            <person name="Weinstock K."/>
            <person name="Lee H.M."/>
            <person name="Dubois J."/>
            <person name="Rosenthal A."/>
            <person name="Platzer M."/>
            <person name="Nyakatura G."/>
            <person name="Taudien S."/>
            <person name="Rump A."/>
            <person name="Yang H."/>
            <person name="Yu J."/>
            <person name="Wang J."/>
            <person name="Huang G."/>
            <person name="Gu J."/>
            <person name="Hood L."/>
            <person name="Rowen L."/>
            <person name="Madan A."/>
            <person name="Qin S."/>
            <person name="Davis R.W."/>
            <person name="Federspiel N.A."/>
            <person name="Abola A.P."/>
            <person name="Proctor M.J."/>
            <person name="Myers R.M."/>
            <person name="Schmutz J."/>
            <person name="Dickson M."/>
            <person name="Grimwood J."/>
            <person name="Cox D.R."/>
            <person name="Olson M.V."/>
            <person name="Kaul R."/>
            <person name="Raymond C."/>
            <person name="Shimizu N."/>
            <person name="Kawasaki K."/>
            <person name="Minoshima S."/>
            <person name="Evans G.A."/>
            <person name="Athanasiou M."/>
            <person name="Schultz R."/>
            <person name="Roe B.A."/>
            <person name="Chen F."/>
            <person name="Pan H."/>
            <person name="Ramser J."/>
            <person name="Lehrach H."/>
            <person name="Reinhardt R."/>
            <person name="McCombie W.R."/>
            <person name="de la Bastide M."/>
            <person name="Dedhia N."/>
            <person name="Blocker H."/>
            <person name="Hornischer K."/>
            <person name="Nordsiek G."/>
            <person name="Agarwala R."/>
            <person name="Aravind L."/>
            <person name="Bailey J.A."/>
            <person name="Bateman A."/>
            <person name="Batzoglou S."/>
            <person name="Birney E."/>
            <person name="Bork P."/>
            <person name="Brown D.G."/>
            <person name="Burge C.B."/>
            <person name="Cerutti L."/>
            <person name="Chen H.C."/>
            <person name="Church D."/>
            <person name="Clamp M."/>
            <person name="Copley R.R."/>
            <person name="Doerks T."/>
            <person name="Eddy S.R."/>
            <person name="Eichler E.E."/>
            <person name="Furey T.S."/>
            <person name="Galagan J."/>
            <person name="Gilbert J.G."/>
            <person name="Harmon C."/>
            <person name="Hayashizaki Y."/>
            <person name="Haussler D."/>
            <person name="Hermjakob H."/>
            <person name="Hokamp K."/>
            <person name="Jang W."/>
            <person name="Johnson L.S."/>
            <person name="Jones T.A."/>
            <person name="Kasif S."/>
            <person name="Kaspryzk A."/>
            <person name="Kennedy S."/>
            <person name="Kent W.J."/>
            <person name="Kitts P."/>
            <person name="Koonin E.V."/>
            <person name="Korf I."/>
            <person name="Kulp D."/>
            <person name="Lancet D."/>
            <person name="Lowe T.M."/>
            <person name="McLysaght A."/>
            <person name="Mikkelsen T."/>
            <person name="Moran J.V."/>
            <person name="Mulder N."/>
            <person name="Pollara V.J."/>
            <person name="Ponting C.P."/>
            <person name="Schuler G."/>
            <person name="Schultz J."/>
            <person name="Slater G."/>
            <person name="Smit A.F."/>
            <person name="Stupka E."/>
            <person name="Szustakowski J."/>
            <person name="Thierry-Mieg D."/>
            <person name="Thierry-Mieg J."/>
            <person name="Wagner L."/>
            <person name="Wallis J."/>
            <person name="Wheeler R."/>
            <person name="Williams A."/>
            <person name="Wolf Y.I."/>
            <person name="Wolfe K.H."/>
            <person name="Yang S.P."/>
            <person name="Yeh R.F."/>
            <person name="Collins F."/>
            <person name="Guyer M.S."/>
            <person name="Peterson J."/>
            <person name="Felsenfeld A."/>
            <person name="Wetterstrand K.A."/>
            <person name="Patrinos A."/>
            <person name="Morgan M.J."/>
            <person name="de Jong P."/>
            <person name="Catanese J.J."/>
            <person name="Osoegawa K."/>
            <person name="Shizuya H."/>
            <person name="Choi S."/>
            <person name="Chen Y.J."/>
        </authorList>
    </citation>
    <scope>NUCLEOTIDE SEQUENCE [LARGE SCALE GENOMIC DNA]</scope>
</reference>
<dbReference type="HGNC" id="HGNC:33434">
    <property type="gene designation" value="RNF215"/>
</dbReference>
<dbReference type="Ensembl" id="ENST00000619645.1">
    <property type="protein sequence ID" value="ENSP00000486180.1"/>
    <property type="gene ID" value="ENSG00000099999.16"/>
</dbReference>
<keyword evidence="2" id="KW-1185">Reference proteome</keyword>
<dbReference type="AlphaFoldDB" id="A0A0D9SF05"/>
<reference evidence="1 2" key="3">
    <citation type="journal article" date="2008" name="Genome Biol.">
        <title>Finishing the finished human chromosome 22 sequence.</title>
        <authorList>
            <person name="Cole C.G."/>
            <person name="McCann O.T."/>
            <person name="Collins J.E."/>
            <person name="Oliver K."/>
            <person name="Willey D."/>
            <person name="Gribble S.M."/>
            <person name="Yang F."/>
            <person name="McLaren K."/>
            <person name="Rogers J."/>
            <person name="Ning Z."/>
            <person name="Beare D.M."/>
            <person name="Dunham I."/>
        </authorList>
    </citation>
    <scope>NUCLEOTIDE SEQUENCE [LARGE SCALE GENOMIC DNA]</scope>
</reference>
<dbReference type="Bgee" id="ENSG00000099999">
    <property type="expression patterns" value="Expressed in right hemisphere of cerebellum and 106 other cell types or tissues"/>
</dbReference>
<dbReference type="EMBL" id="AC004997">
    <property type="status" value="NOT_ANNOTATED_CDS"/>
    <property type="molecule type" value="Genomic_DNA"/>
</dbReference>
<sequence>MLPSGSRSPGELLPLLVQFPAMGNSYGAMTCLTRWLRRGQKGLDDVSRAANCTSSCQLCKRICPSALGVWRGWENPGHLISNPVPRWVPSTPMPWGPGQWAAGGCVLGTSPMVWFGDPFQEPRRGTHRSRARISM</sequence>